<keyword evidence="2" id="KW-1185">Reference proteome</keyword>
<dbReference type="Gene3D" id="3.30.43.10">
    <property type="entry name" value="Uridine Diphospho-n-acetylenolpyruvylglucosamine Reductase, domain 2"/>
    <property type="match status" value="1"/>
</dbReference>
<dbReference type="Proteomes" id="UP000291084">
    <property type="component" value="Chromosome 5"/>
</dbReference>
<dbReference type="EMBL" id="AP015038">
    <property type="protein sequence ID" value="BAT87704.1"/>
    <property type="molecule type" value="Genomic_DNA"/>
</dbReference>
<sequence length="72" mass="8348">MASGELSKIVFAQNNPSFTTVLNDLARNERYRTTKTPKPVLVVTPLKELQVQGTLRNILTSWFCMRRLIKRR</sequence>
<gene>
    <name evidence="1" type="primary">Vigan.05G110000</name>
    <name evidence="1" type="ORF">VIGAN_05110000</name>
</gene>
<protein>
    <submittedName>
        <fullName evidence="1">Uncharacterized protein</fullName>
    </submittedName>
</protein>
<dbReference type="InterPro" id="IPR016167">
    <property type="entry name" value="FAD-bd_PCMH_sub1"/>
</dbReference>
<accession>A0A0S3S4F0</accession>
<evidence type="ECO:0000313" key="1">
    <source>
        <dbReference type="EMBL" id="BAT87704.1"/>
    </source>
</evidence>
<reference evidence="1 2" key="1">
    <citation type="journal article" date="2015" name="Sci. Rep.">
        <title>The power of single molecule real-time sequencing technology in the de novo assembly of a eukaryotic genome.</title>
        <authorList>
            <person name="Sakai H."/>
            <person name="Naito K."/>
            <person name="Ogiso-Tanaka E."/>
            <person name="Takahashi Y."/>
            <person name="Iseki K."/>
            <person name="Muto C."/>
            <person name="Satou K."/>
            <person name="Teruya K."/>
            <person name="Shiroma A."/>
            <person name="Shimoji M."/>
            <person name="Hirano T."/>
            <person name="Itoh T."/>
            <person name="Kaga A."/>
            <person name="Tomooka N."/>
        </authorList>
    </citation>
    <scope>NUCLEOTIDE SEQUENCE [LARGE SCALE GENOMIC DNA]</scope>
    <source>
        <strain evidence="2">cv. Shumari</strain>
    </source>
</reference>
<proteinExistence type="predicted"/>
<evidence type="ECO:0000313" key="2">
    <source>
        <dbReference type="Proteomes" id="UP000291084"/>
    </source>
</evidence>
<name>A0A0S3S4F0_PHAAN</name>
<organism evidence="1 2">
    <name type="scientific">Vigna angularis var. angularis</name>
    <dbReference type="NCBI Taxonomy" id="157739"/>
    <lineage>
        <taxon>Eukaryota</taxon>
        <taxon>Viridiplantae</taxon>
        <taxon>Streptophyta</taxon>
        <taxon>Embryophyta</taxon>
        <taxon>Tracheophyta</taxon>
        <taxon>Spermatophyta</taxon>
        <taxon>Magnoliopsida</taxon>
        <taxon>eudicotyledons</taxon>
        <taxon>Gunneridae</taxon>
        <taxon>Pentapetalae</taxon>
        <taxon>rosids</taxon>
        <taxon>fabids</taxon>
        <taxon>Fabales</taxon>
        <taxon>Fabaceae</taxon>
        <taxon>Papilionoideae</taxon>
        <taxon>50 kb inversion clade</taxon>
        <taxon>NPAAA clade</taxon>
        <taxon>indigoferoid/millettioid clade</taxon>
        <taxon>Phaseoleae</taxon>
        <taxon>Vigna</taxon>
    </lineage>
</organism>
<dbReference type="AlphaFoldDB" id="A0A0S3S4F0"/>